<reference evidence="1" key="1">
    <citation type="journal article" date="2021" name="New Phytol.">
        <title>Evolutionary innovations through gain and loss of genes in the ectomycorrhizal Boletales.</title>
        <authorList>
            <person name="Wu G."/>
            <person name="Miyauchi S."/>
            <person name="Morin E."/>
            <person name="Kuo A."/>
            <person name="Drula E."/>
            <person name="Varga T."/>
            <person name="Kohler A."/>
            <person name="Feng B."/>
            <person name="Cao Y."/>
            <person name="Lipzen A."/>
            <person name="Daum C."/>
            <person name="Hundley H."/>
            <person name="Pangilinan J."/>
            <person name="Johnson J."/>
            <person name="Barry K."/>
            <person name="LaButti K."/>
            <person name="Ng V."/>
            <person name="Ahrendt S."/>
            <person name="Min B."/>
            <person name="Choi I.G."/>
            <person name="Park H."/>
            <person name="Plett J.M."/>
            <person name="Magnuson J."/>
            <person name="Spatafora J.W."/>
            <person name="Nagy L.G."/>
            <person name="Henrissat B."/>
            <person name="Grigoriev I.V."/>
            <person name="Yang Z.L."/>
            <person name="Xu J."/>
            <person name="Martin F.M."/>
        </authorList>
    </citation>
    <scope>NUCLEOTIDE SEQUENCE</scope>
    <source>
        <strain evidence="1">KUC20120723A-06</strain>
    </source>
</reference>
<evidence type="ECO:0000313" key="2">
    <source>
        <dbReference type="Proteomes" id="UP000790709"/>
    </source>
</evidence>
<sequence>YLGACTPHGQDYIEVLFISQFFPDITRYAWRYTELLYWSTMYPTHHCPTDVVGGACLATTFFYLMPENLRADGAALP</sequence>
<organism evidence="1 2">
    <name type="scientific">Leucogyrophana mollusca</name>
    <dbReference type="NCBI Taxonomy" id="85980"/>
    <lineage>
        <taxon>Eukaryota</taxon>
        <taxon>Fungi</taxon>
        <taxon>Dikarya</taxon>
        <taxon>Basidiomycota</taxon>
        <taxon>Agaricomycotina</taxon>
        <taxon>Agaricomycetes</taxon>
        <taxon>Agaricomycetidae</taxon>
        <taxon>Boletales</taxon>
        <taxon>Boletales incertae sedis</taxon>
        <taxon>Leucogyrophana</taxon>
    </lineage>
</organism>
<feature type="non-terminal residue" evidence="1">
    <location>
        <position position="1"/>
    </location>
</feature>
<comment type="caution">
    <text evidence="1">The sequence shown here is derived from an EMBL/GenBank/DDBJ whole genome shotgun (WGS) entry which is preliminary data.</text>
</comment>
<name>A0ACB8B8X8_9AGAM</name>
<evidence type="ECO:0000313" key="1">
    <source>
        <dbReference type="EMBL" id="KAH7922260.1"/>
    </source>
</evidence>
<proteinExistence type="predicted"/>
<gene>
    <name evidence="1" type="ORF">BV22DRAFT_996428</name>
</gene>
<dbReference type="Proteomes" id="UP000790709">
    <property type="component" value="Unassembled WGS sequence"/>
</dbReference>
<feature type="non-terminal residue" evidence="1">
    <location>
        <position position="77"/>
    </location>
</feature>
<protein>
    <submittedName>
        <fullName evidence="1">Uncharacterized protein</fullName>
    </submittedName>
</protein>
<keyword evidence="2" id="KW-1185">Reference proteome</keyword>
<dbReference type="EMBL" id="MU266492">
    <property type="protein sequence ID" value="KAH7922260.1"/>
    <property type="molecule type" value="Genomic_DNA"/>
</dbReference>
<accession>A0ACB8B8X8</accession>